<reference evidence="1 2" key="1">
    <citation type="submission" date="2021-06" db="EMBL/GenBank/DDBJ databases">
        <title>Caerostris extrusa draft genome.</title>
        <authorList>
            <person name="Kono N."/>
            <person name="Arakawa K."/>
        </authorList>
    </citation>
    <scope>NUCLEOTIDE SEQUENCE [LARGE SCALE GENOMIC DNA]</scope>
</reference>
<comment type="caution">
    <text evidence="1">The sequence shown here is derived from an EMBL/GenBank/DDBJ whole genome shotgun (WGS) entry which is preliminary data.</text>
</comment>
<evidence type="ECO:0000313" key="2">
    <source>
        <dbReference type="Proteomes" id="UP001054945"/>
    </source>
</evidence>
<organism evidence="1 2">
    <name type="scientific">Caerostris extrusa</name>
    <name type="common">Bark spider</name>
    <name type="synonym">Caerostris bankana</name>
    <dbReference type="NCBI Taxonomy" id="172846"/>
    <lineage>
        <taxon>Eukaryota</taxon>
        <taxon>Metazoa</taxon>
        <taxon>Ecdysozoa</taxon>
        <taxon>Arthropoda</taxon>
        <taxon>Chelicerata</taxon>
        <taxon>Arachnida</taxon>
        <taxon>Araneae</taxon>
        <taxon>Araneomorphae</taxon>
        <taxon>Entelegynae</taxon>
        <taxon>Araneoidea</taxon>
        <taxon>Araneidae</taxon>
        <taxon>Caerostris</taxon>
    </lineage>
</organism>
<evidence type="ECO:0000313" key="1">
    <source>
        <dbReference type="EMBL" id="GIY01998.1"/>
    </source>
</evidence>
<proteinExistence type="predicted"/>
<dbReference type="EMBL" id="BPLR01005396">
    <property type="protein sequence ID" value="GIY01998.1"/>
    <property type="molecule type" value="Genomic_DNA"/>
</dbReference>
<accession>A0AAV4Q3L0</accession>
<name>A0AAV4Q3L0_CAEEX</name>
<dbReference type="Proteomes" id="UP001054945">
    <property type="component" value="Unassembled WGS sequence"/>
</dbReference>
<dbReference type="AlphaFoldDB" id="A0AAV4Q3L0"/>
<sequence length="126" mass="14530">MLPINHRTDLTEIEPTPFFCPPNILFLIPKRLSNPPPPPTIHSYLRKFVGRGGRSMEVLCVVEFVIDIYLPRPLPDRESRGLVVKFPRGGTSRGRKEVMVEFVMKMSRGQRSSDKFQKNFKYPGFP</sequence>
<gene>
    <name evidence="1" type="ORF">CEXT_403711</name>
</gene>
<keyword evidence="2" id="KW-1185">Reference proteome</keyword>
<protein>
    <submittedName>
        <fullName evidence="1">Uncharacterized protein</fullName>
    </submittedName>
</protein>